<evidence type="ECO:0000313" key="3">
    <source>
        <dbReference type="Proteomes" id="UP000244855"/>
    </source>
</evidence>
<keyword evidence="3" id="KW-1185">Reference proteome</keyword>
<evidence type="ECO:0000256" key="1">
    <source>
        <dbReference type="SAM" id="Phobius"/>
    </source>
</evidence>
<organism evidence="2 3">
    <name type="scientific">Periconia macrospinosa</name>
    <dbReference type="NCBI Taxonomy" id="97972"/>
    <lineage>
        <taxon>Eukaryota</taxon>
        <taxon>Fungi</taxon>
        <taxon>Dikarya</taxon>
        <taxon>Ascomycota</taxon>
        <taxon>Pezizomycotina</taxon>
        <taxon>Dothideomycetes</taxon>
        <taxon>Pleosporomycetidae</taxon>
        <taxon>Pleosporales</taxon>
        <taxon>Massarineae</taxon>
        <taxon>Periconiaceae</taxon>
        <taxon>Periconia</taxon>
    </lineage>
</organism>
<proteinExistence type="predicted"/>
<keyword evidence="1" id="KW-1133">Transmembrane helix</keyword>
<feature type="transmembrane region" description="Helical" evidence="1">
    <location>
        <begin position="60"/>
        <end position="81"/>
    </location>
</feature>
<protein>
    <submittedName>
        <fullName evidence="2">Uncharacterized protein</fullName>
    </submittedName>
</protein>
<gene>
    <name evidence="2" type="ORF">DM02DRAFT_616326</name>
</gene>
<evidence type="ECO:0000313" key="2">
    <source>
        <dbReference type="EMBL" id="PVH97690.1"/>
    </source>
</evidence>
<sequence length="132" mass="15257">MPEGYTRGARGARRSRLTSCSAFTALDSGSLDAPERTTPVLPWLGKVWSSAEYSRDASDFFYVPVFLLMVVSSTITIRRILGHKTRLKFQTRQKTIIMTISYLCRNLRKRYRFNREDEKQCISWNNHNTNSG</sequence>
<keyword evidence="1" id="KW-0472">Membrane</keyword>
<reference evidence="2 3" key="1">
    <citation type="journal article" date="2018" name="Sci. Rep.">
        <title>Comparative genomics provides insights into the lifestyle and reveals functional heterogeneity of dark septate endophytic fungi.</title>
        <authorList>
            <person name="Knapp D.G."/>
            <person name="Nemeth J.B."/>
            <person name="Barry K."/>
            <person name="Hainaut M."/>
            <person name="Henrissat B."/>
            <person name="Johnson J."/>
            <person name="Kuo A."/>
            <person name="Lim J.H.P."/>
            <person name="Lipzen A."/>
            <person name="Nolan M."/>
            <person name="Ohm R.A."/>
            <person name="Tamas L."/>
            <person name="Grigoriev I.V."/>
            <person name="Spatafora J.W."/>
            <person name="Nagy L.G."/>
            <person name="Kovacs G.M."/>
        </authorList>
    </citation>
    <scope>NUCLEOTIDE SEQUENCE [LARGE SCALE GENOMIC DNA]</scope>
    <source>
        <strain evidence="2 3">DSE2036</strain>
    </source>
</reference>
<name>A0A2V1DHT0_9PLEO</name>
<keyword evidence="1" id="KW-0812">Transmembrane</keyword>
<accession>A0A2V1DHT0</accession>
<dbReference type="Proteomes" id="UP000244855">
    <property type="component" value="Unassembled WGS sequence"/>
</dbReference>
<dbReference type="AlphaFoldDB" id="A0A2V1DHT0"/>
<dbReference type="EMBL" id="KZ805430">
    <property type="protein sequence ID" value="PVH97690.1"/>
    <property type="molecule type" value="Genomic_DNA"/>
</dbReference>